<name>A0AAD8B5C7_BIOPF</name>
<dbReference type="InterPro" id="IPR001245">
    <property type="entry name" value="Ser-Thr/Tyr_kinase_cat_dom"/>
</dbReference>
<dbReference type="EMBL" id="JASAOG010000139">
    <property type="protein sequence ID" value="KAK0048325.1"/>
    <property type="molecule type" value="Genomic_DNA"/>
</dbReference>
<dbReference type="InterPro" id="IPR050198">
    <property type="entry name" value="Non-receptor_tyrosine_kinases"/>
</dbReference>
<dbReference type="Pfam" id="PF07714">
    <property type="entry name" value="PK_Tyr_Ser-Thr"/>
    <property type="match status" value="1"/>
</dbReference>
<dbReference type="PROSITE" id="PS50011">
    <property type="entry name" value="PROTEIN_KINASE_DOM"/>
    <property type="match status" value="1"/>
</dbReference>
<keyword evidence="5" id="KW-1185">Reference proteome</keyword>
<gene>
    <name evidence="4" type="ORF">Bpfe_022267</name>
</gene>
<keyword evidence="4" id="KW-0808">Transferase</keyword>
<keyword evidence="4" id="KW-0418">Kinase</keyword>
<proteinExistence type="predicted"/>
<evidence type="ECO:0000313" key="4">
    <source>
        <dbReference type="EMBL" id="KAK0048325.1"/>
    </source>
</evidence>
<dbReference type="InterPro" id="IPR011009">
    <property type="entry name" value="Kinase-like_dom_sf"/>
</dbReference>
<dbReference type="Gene3D" id="1.10.510.10">
    <property type="entry name" value="Transferase(Phosphotransferase) domain 1"/>
    <property type="match status" value="2"/>
</dbReference>
<dbReference type="AlphaFoldDB" id="A0AAD8B5C7"/>
<sequence>MSLVLHIPNCKNASCETSINQLCLIFSNLGCTTENDLNLNGRFSRQFKENLAKCPYTILHYCHPLWLKIKDQEDVVKQSEDNDTKFMCVNFKKSIRTSGATKEFDLFFQDLNVQTLARDQDFRLFANDVIREWAKRRDKDTSRCHAPDDLVREDDVIARPPRAHMSRISGTGYLDSYISASTRREFLFERIEHIYDAAIGKVTSFSGEFVRYPEATGHVYLPEVFVKIDTEELNSYLNIDFLKLKADVNCELQDLTNLFLSHQFTTALFLHKVIPELYNRRCVIELATVAFTSPSILTEQSISVMELMVFKGQLSDGFITVENLLAIQKLLTNAVLQYSQNREGRRASLKTQINNRGNYLVRRLCYLILMLNVERVQKFSNDNDWLYCDNFNRELREKLQKCKFSDNMKPFMKCLVETLRKSTKKISKKLPDLSHVDNASLLAKGCFGKNQLSSMIYVSQCIKKLFTTMNIDIVRFLEQNLVKIKSTFPFGLSKINPMFLEILFHGLTHFVTYCLREGSHIMFVEVCERILMLIGSVSKQPLSEVPLLQQVLLFDPPPKIHKAMEELLKKENSFFTNPKCLTSFLVTEIEKFLCPYLSVELEHMTTNCQESKEMRLIGTFQQRDAIVNVLKDTLPGQAGSSSHASQSQFANMIRLHGQLTHENILKLFAYRINGTLQFYITEHYKTSLQEFLVNKSLNRKLYHEKTLLLYLLQVASALEYCHKENIVHCDLTAANIYVDIEDRVKLSNFHLALKMTNYAEAKLDVTKELAVHWSSPETLKDGSVSKKSDVSMFGCLMYEVLSHGVMPYSRENLSVQEYIQLAVYYLVNLHKESCFKEDYYNLMLSCTHYCPKQRPRMTAVRSRLQLFLDNYSCRDFTNHNYPDLQKSCLKSSIELVKAAPRLEKNKIPVLPRKKSSIDEYKLYLLFKEKRYNVVSKTLIRKLQNGALDRVVSKVNVISVGNTQRTEFVIDVLIPSSCTGSLMSLIVSRKIEQTTEVCIALTLAVAEMLGKIHDSEFVYGELKLSQLFLDKTNGITKVYPISLKHLGLANSVSSRGQDKRKEIVGSKERDIFYLGLFMKELFCQMNSEETIETIYETLPGDMITVIDFPCPRNCPQRVYDLILQCLKLIFSVK</sequence>
<feature type="domain" description="Protein kinase" evidence="3">
    <location>
        <begin position="599"/>
        <end position="868"/>
    </location>
</feature>
<evidence type="ECO:0000256" key="2">
    <source>
        <dbReference type="ARBA" id="ARBA00022840"/>
    </source>
</evidence>
<reference evidence="4" key="1">
    <citation type="journal article" date="2023" name="PLoS Negl. Trop. Dis.">
        <title>A genome sequence for Biomphalaria pfeifferi, the major vector snail for the human-infecting parasite Schistosoma mansoni.</title>
        <authorList>
            <person name="Bu L."/>
            <person name="Lu L."/>
            <person name="Laidemitt M.R."/>
            <person name="Zhang S.M."/>
            <person name="Mutuku M."/>
            <person name="Mkoji G."/>
            <person name="Steinauer M."/>
            <person name="Loker E.S."/>
        </authorList>
    </citation>
    <scope>NUCLEOTIDE SEQUENCE</scope>
    <source>
        <strain evidence="4">KasaAsao</strain>
    </source>
</reference>
<keyword evidence="2" id="KW-0067">ATP-binding</keyword>
<dbReference type="InterPro" id="IPR008266">
    <property type="entry name" value="Tyr_kinase_AS"/>
</dbReference>
<comment type="caution">
    <text evidence="4">The sequence shown here is derived from an EMBL/GenBank/DDBJ whole genome shotgun (WGS) entry which is preliminary data.</text>
</comment>
<dbReference type="InterPro" id="IPR000719">
    <property type="entry name" value="Prot_kinase_dom"/>
</dbReference>
<evidence type="ECO:0000313" key="5">
    <source>
        <dbReference type="Proteomes" id="UP001233172"/>
    </source>
</evidence>
<dbReference type="SUPFAM" id="SSF56112">
    <property type="entry name" value="Protein kinase-like (PK-like)"/>
    <property type="match status" value="2"/>
</dbReference>
<protein>
    <submittedName>
        <fullName evidence="4">Abelson tyrosine-protein kinase 2</fullName>
    </submittedName>
</protein>
<dbReference type="PANTHER" id="PTHR24418">
    <property type="entry name" value="TYROSINE-PROTEIN KINASE"/>
    <property type="match status" value="1"/>
</dbReference>
<dbReference type="Proteomes" id="UP001233172">
    <property type="component" value="Unassembled WGS sequence"/>
</dbReference>
<keyword evidence="1" id="KW-0547">Nucleotide-binding</keyword>
<dbReference type="PROSITE" id="PS00109">
    <property type="entry name" value="PROTEIN_KINASE_TYR"/>
    <property type="match status" value="1"/>
</dbReference>
<reference evidence="4" key="2">
    <citation type="submission" date="2023-04" db="EMBL/GenBank/DDBJ databases">
        <authorList>
            <person name="Bu L."/>
            <person name="Lu L."/>
            <person name="Laidemitt M.R."/>
            <person name="Zhang S.M."/>
            <person name="Mutuku M."/>
            <person name="Mkoji G."/>
            <person name="Steinauer M."/>
            <person name="Loker E.S."/>
        </authorList>
    </citation>
    <scope>NUCLEOTIDE SEQUENCE</scope>
    <source>
        <strain evidence="4">KasaAsao</strain>
        <tissue evidence="4">Whole Snail</tissue>
    </source>
</reference>
<accession>A0AAD8B5C7</accession>
<dbReference type="GO" id="GO:0005524">
    <property type="term" value="F:ATP binding"/>
    <property type="evidence" value="ECO:0007669"/>
    <property type="project" value="UniProtKB-KW"/>
</dbReference>
<evidence type="ECO:0000256" key="1">
    <source>
        <dbReference type="ARBA" id="ARBA00022741"/>
    </source>
</evidence>
<organism evidence="4 5">
    <name type="scientific">Biomphalaria pfeifferi</name>
    <name type="common">Bloodfluke planorb</name>
    <name type="synonym">Freshwater snail</name>
    <dbReference type="NCBI Taxonomy" id="112525"/>
    <lineage>
        <taxon>Eukaryota</taxon>
        <taxon>Metazoa</taxon>
        <taxon>Spiralia</taxon>
        <taxon>Lophotrochozoa</taxon>
        <taxon>Mollusca</taxon>
        <taxon>Gastropoda</taxon>
        <taxon>Heterobranchia</taxon>
        <taxon>Euthyneura</taxon>
        <taxon>Panpulmonata</taxon>
        <taxon>Hygrophila</taxon>
        <taxon>Lymnaeoidea</taxon>
        <taxon>Planorbidae</taxon>
        <taxon>Biomphalaria</taxon>
    </lineage>
</organism>
<dbReference type="PRINTS" id="PR00109">
    <property type="entry name" value="TYRKINASE"/>
</dbReference>
<dbReference type="GO" id="GO:0004672">
    <property type="term" value="F:protein kinase activity"/>
    <property type="evidence" value="ECO:0007669"/>
    <property type="project" value="InterPro"/>
</dbReference>
<evidence type="ECO:0000259" key="3">
    <source>
        <dbReference type="PROSITE" id="PS50011"/>
    </source>
</evidence>